<dbReference type="AlphaFoldDB" id="A0A0E9QUR8"/>
<sequence length="50" mass="5850">MERGHVNNTQKFFCSLNIFLALIKIFFYLDSPLVILGCSHCRTTRKSTER</sequence>
<reference evidence="2" key="1">
    <citation type="submission" date="2014-11" db="EMBL/GenBank/DDBJ databases">
        <authorList>
            <person name="Amaro Gonzalez C."/>
        </authorList>
    </citation>
    <scope>NUCLEOTIDE SEQUENCE</scope>
</reference>
<name>A0A0E9QUR8_ANGAN</name>
<evidence type="ECO:0000256" key="1">
    <source>
        <dbReference type="SAM" id="Phobius"/>
    </source>
</evidence>
<accession>A0A0E9QUR8</accession>
<dbReference type="EMBL" id="GBXM01088385">
    <property type="protein sequence ID" value="JAH20192.1"/>
    <property type="molecule type" value="Transcribed_RNA"/>
</dbReference>
<protein>
    <submittedName>
        <fullName evidence="2">Uncharacterized protein</fullName>
    </submittedName>
</protein>
<evidence type="ECO:0000313" key="2">
    <source>
        <dbReference type="EMBL" id="JAH20192.1"/>
    </source>
</evidence>
<keyword evidence="1" id="KW-0812">Transmembrane</keyword>
<organism evidence="2">
    <name type="scientific">Anguilla anguilla</name>
    <name type="common">European freshwater eel</name>
    <name type="synonym">Muraena anguilla</name>
    <dbReference type="NCBI Taxonomy" id="7936"/>
    <lineage>
        <taxon>Eukaryota</taxon>
        <taxon>Metazoa</taxon>
        <taxon>Chordata</taxon>
        <taxon>Craniata</taxon>
        <taxon>Vertebrata</taxon>
        <taxon>Euteleostomi</taxon>
        <taxon>Actinopterygii</taxon>
        <taxon>Neopterygii</taxon>
        <taxon>Teleostei</taxon>
        <taxon>Anguilliformes</taxon>
        <taxon>Anguillidae</taxon>
        <taxon>Anguilla</taxon>
    </lineage>
</organism>
<proteinExistence type="predicted"/>
<keyword evidence="1" id="KW-0472">Membrane</keyword>
<feature type="transmembrane region" description="Helical" evidence="1">
    <location>
        <begin position="12"/>
        <end position="29"/>
    </location>
</feature>
<reference evidence="2" key="2">
    <citation type="journal article" date="2015" name="Fish Shellfish Immunol.">
        <title>Early steps in the European eel (Anguilla anguilla)-Vibrio vulnificus interaction in the gills: Role of the RtxA13 toxin.</title>
        <authorList>
            <person name="Callol A."/>
            <person name="Pajuelo D."/>
            <person name="Ebbesson L."/>
            <person name="Teles M."/>
            <person name="MacKenzie S."/>
            <person name="Amaro C."/>
        </authorList>
    </citation>
    <scope>NUCLEOTIDE SEQUENCE</scope>
</reference>
<keyword evidence="1" id="KW-1133">Transmembrane helix</keyword>